<reference evidence="1 2" key="1">
    <citation type="journal article" date="2019" name="Sci. Rep.">
        <title>A high-quality genome of Eragrostis curvula grass provides insights into Poaceae evolution and supports new strategies to enhance forage quality.</title>
        <authorList>
            <person name="Carballo J."/>
            <person name="Santos B.A.C.M."/>
            <person name="Zappacosta D."/>
            <person name="Garbus I."/>
            <person name="Selva J.P."/>
            <person name="Gallo C.A."/>
            <person name="Diaz A."/>
            <person name="Albertini E."/>
            <person name="Caccamo M."/>
            <person name="Echenique V."/>
        </authorList>
    </citation>
    <scope>NUCLEOTIDE SEQUENCE [LARGE SCALE GENOMIC DNA]</scope>
    <source>
        <strain evidence="2">cv. Victoria</strain>
        <tissue evidence="1">Leaf</tissue>
    </source>
</reference>
<protein>
    <submittedName>
        <fullName evidence="1">Uncharacterized protein</fullName>
    </submittedName>
</protein>
<gene>
    <name evidence="1" type="ORF">EJB05_28573</name>
</gene>
<feature type="non-terminal residue" evidence="1">
    <location>
        <position position="1"/>
    </location>
</feature>
<proteinExistence type="predicted"/>
<dbReference type="Gramene" id="TVU26045">
    <property type="protein sequence ID" value="TVU26045"/>
    <property type="gene ID" value="EJB05_28573"/>
</dbReference>
<accession>A0A5J9UR96</accession>
<organism evidence="1 2">
    <name type="scientific">Eragrostis curvula</name>
    <name type="common">weeping love grass</name>
    <dbReference type="NCBI Taxonomy" id="38414"/>
    <lineage>
        <taxon>Eukaryota</taxon>
        <taxon>Viridiplantae</taxon>
        <taxon>Streptophyta</taxon>
        <taxon>Embryophyta</taxon>
        <taxon>Tracheophyta</taxon>
        <taxon>Spermatophyta</taxon>
        <taxon>Magnoliopsida</taxon>
        <taxon>Liliopsida</taxon>
        <taxon>Poales</taxon>
        <taxon>Poaceae</taxon>
        <taxon>PACMAD clade</taxon>
        <taxon>Chloridoideae</taxon>
        <taxon>Eragrostideae</taxon>
        <taxon>Eragrostidinae</taxon>
        <taxon>Eragrostis</taxon>
    </lineage>
</organism>
<name>A0A5J9UR96_9POAL</name>
<sequence length="101" mass="10676">MDTLICQPRYVSPNGAGALLAIIGATKMKYLIGWRMGYIERKNGHLKGTAATTTSSGAAPMDHNLLEAATCGDATFAKHLTRHNPGVLLGTTPQGNTCLHI</sequence>
<dbReference type="OrthoDB" id="10534622at2759"/>
<dbReference type="EMBL" id="RWGY01000013">
    <property type="protein sequence ID" value="TVU26045.1"/>
    <property type="molecule type" value="Genomic_DNA"/>
</dbReference>
<dbReference type="AlphaFoldDB" id="A0A5J9UR96"/>
<evidence type="ECO:0000313" key="1">
    <source>
        <dbReference type="EMBL" id="TVU26045.1"/>
    </source>
</evidence>
<evidence type="ECO:0000313" key="2">
    <source>
        <dbReference type="Proteomes" id="UP000324897"/>
    </source>
</evidence>
<dbReference type="Proteomes" id="UP000324897">
    <property type="component" value="Chromosome 2"/>
</dbReference>
<comment type="caution">
    <text evidence="1">The sequence shown here is derived from an EMBL/GenBank/DDBJ whole genome shotgun (WGS) entry which is preliminary data.</text>
</comment>
<keyword evidence="2" id="KW-1185">Reference proteome</keyword>